<dbReference type="EMBL" id="VNIA01000002">
    <property type="protein sequence ID" value="TYP99029.1"/>
    <property type="molecule type" value="Genomic_DNA"/>
</dbReference>
<comment type="caution">
    <text evidence="2">The sequence shown here is derived from an EMBL/GenBank/DDBJ whole genome shotgun (WGS) entry which is preliminary data.</text>
</comment>
<reference evidence="2 3" key="1">
    <citation type="submission" date="2019-07" db="EMBL/GenBank/DDBJ databases">
        <title>Genomic Encyclopedia of Type Strains, Phase IV (KMG-IV): sequencing the most valuable type-strain genomes for metagenomic binning, comparative biology and taxonomic classification.</title>
        <authorList>
            <person name="Goeker M."/>
        </authorList>
    </citation>
    <scope>NUCLEOTIDE SEQUENCE [LARGE SCALE GENOMIC DNA]</scope>
    <source>
        <strain evidence="2 3">DSM 18961</strain>
    </source>
</reference>
<accession>A0A5S5DWL9</accession>
<proteinExistence type="predicted"/>
<dbReference type="Gene3D" id="3.10.620.30">
    <property type="match status" value="1"/>
</dbReference>
<sequence length="218" mass="25433">MTESYLKEHYNFDYNSDIIKEHLKKTDLDDLTEKEIAIKLYEHVRDYWPYSPYRFSLEKRDWKASEIIKHKKGHCLDKAVLLITFLRANNIPAKLGLAKVKNHIAVDDIVEKFGSDVLVPHGYVAIFLNNKWVKATPAFNKELCDMLGVSVLEFNGENDSLFQEFDKTGNHSFMEYLEDYGTFDAVPLEYMLELMLQHYPNIQKKNVKLGDVLDLAHL</sequence>
<evidence type="ECO:0000259" key="1">
    <source>
        <dbReference type="Pfam" id="PF01841"/>
    </source>
</evidence>
<name>A0A5S5DWL9_9FLAO</name>
<evidence type="ECO:0000313" key="3">
    <source>
        <dbReference type="Proteomes" id="UP000323136"/>
    </source>
</evidence>
<dbReference type="OrthoDB" id="9804872at2"/>
<dbReference type="RefSeq" id="WP_148869819.1">
    <property type="nucleotide sequence ID" value="NZ_VNIA01000002.1"/>
</dbReference>
<evidence type="ECO:0000313" key="2">
    <source>
        <dbReference type="EMBL" id="TYP99029.1"/>
    </source>
</evidence>
<dbReference type="SUPFAM" id="SSF54001">
    <property type="entry name" value="Cysteine proteinases"/>
    <property type="match status" value="1"/>
</dbReference>
<keyword evidence="3" id="KW-1185">Reference proteome</keyword>
<dbReference type="InterPro" id="IPR002931">
    <property type="entry name" value="Transglutaminase-like"/>
</dbReference>
<protein>
    <submittedName>
        <fullName evidence="2">Transglutaminase superfamily protein</fullName>
    </submittedName>
</protein>
<dbReference type="PANTHER" id="PTHR33490:SF3">
    <property type="entry name" value="CONSERVED INTEGRAL MEMBRANE PROTEIN"/>
    <property type="match status" value="1"/>
</dbReference>
<dbReference type="Proteomes" id="UP000323136">
    <property type="component" value="Unassembled WGS sequence"/>
</dbReference>
<feature type="domain" description="Transglutaminase-like" evidence="1">
    <location>
        <begin position="30"/>
        <end position="137"/>
    </location>
</feature>
<dbReference type="InterPro" id="IPR038765">
    <property type="entry name" value="Papain-like_cys_pep_sf"/>
</dbReference>
<organism evidence="2 3">
    <name type="scientific">Tenacibaculum adriaticum</name>
    <dbReference type="NCBI Taxonomy" id="413713"/>
    <lineage>
        <taxon>Bacteria</taxon>
        <taxon>Pseudomonadati</taxon>
        <taxon>Bacteroidota</taxon>
        <taxon>Flavobacteriia</taxon>
        <taxon>Flavobacteriales</taxon>
        <taxon>Flavobacteriaceae</taxon>
        <taxon>Tenacibaculum</taxon>
    </lineage>
</organism>
<dbReference type="AlphaFoldDB" id="A0A5S5DWL9"/>
<dbReference type="Pfam" id="PF01841">
    <property type="entry name" value="Transglut_core"/>
    <property type="match status" value="1"/>
</dbReference>
<dbReference type="PANTHER" id="PTHR33490">
    <property type="entry name" value="BLR5614 PROTEIN-RELATED"/>
    <property type="match status" value="1"/>
</dbReference>
<gene>
    <name evidence="2" type="ORF">C7447_102347</name>
</gene>